<sequence>MTTARRTRPPSKRSVKTPSKSVAPPLDAVMHTNLTLVEVDDPLLLEELRVDRRLGPCIVAQLSDRVAVVKPGSSEWFLRTLLKAGHTPKVLNP</sequence>
<evidence type="ECO:0000256" key="1">
    <source>
        <dbReference type="SAM" id="MobiDB-lite"/>
    </source>
</evidence>
<feature type="compositionally biased region" description="Basic residues" evidence="1">
    <location>
        <begin position="1"/>
        <end position="15"/>
    </location>
</feature>
<dbReference type="EMBL" id="VGLS01000091">
    <property type="protein sequence ID" value="MBM3223070.1"/>
    <property type="molecule type" value="Genomic_DNA"/>
</dbReference>
<dbReference type="AlphaFoldDB" id="A0A937VZP6"/>
<gene>
    <name evidence="2" type="ORF">FJZ47_04610</name>
</gene>
<proteinExistence type="predicted"/>
<name>A0A937VZP6_UNCTE</name>
<feature type="region of interest" description="Disordered" evidence="1">
    <location>
        <begin position="1"/>
        <end position="24"/>
    </location>
</feature>
<evidence type="ECO:0000313" key="3">
    <source>
        <dbReference type="Proteomes" id="UP000712673"/>
    </source>
</evidence>
<dbReference type="Proteomes" id="UP000712673">
    <property type="component" value="Unassembled WGS sequence"/>
</dbReference>
<comment type="caution">
    <text evidence="2">The sequence shown here is derived from an EMBL/GenBank/DDBJ whole genome shotgun (WGS) entry which is preliminary data.</text>
</comment>
<accession>A0A937VZP6</accession>
<organism evidence="2 3">
    <name type="scientific">Tectimicrobiota bacterium</name>
    <dbReference type="NCBI Taxonomy" id="2528274"/>
    <lineage>
        <taxon>Bacteria</taxon>
        <taxon>Pseudomonadati</taxon>
        <taxon>Nitrospinota/Tectimicrobiota group</taxon>
        <taxon>Candidatus Tectimicrobiota</taxon>
    </lineage>
</organism>
<protein>
    <submittedName>
        <fullName evidence="2">Uncharacterized protein</fullName>
    </submittedName>
</protein>
<reference evidence="2" key="1">
    <citation type="submission" date="2019-03" db="EMBL/GenBank/DDBJ databases">
        <title>Lake Tanganyika Metagenome-Assembled Genomes (MAGs).</title>
        <authorList>
            <person name="Tran P."/>
        </authorList>
    </citation>
    <scope>NUCLEOTIDE SEQUENCE</scope>
    <source>
        <strain evidence="2">K_DeepCast_65m_m2_066</strain>
    </source>
</reference>
<evidence type="ECO:0000313" key="2">
    <source>
        <dbReference type="EMBL" id="MBM3223070.1"/>
    </source>
</evidence>